<keyword evidence="10 12" id="KW-0472">Membrane</keyword>
<dbReference type="GO" id="GO:0000139">
    <property type="term" value="C:Golgi membrane"/>
    <property type="evidence" value="ECO:0007669"/>
    <property type="project" value="UniProtKB-SubCell"/>
</dbReference>
<evidence type="ECO:0000256" key="6">
    <source>
        <dbReference type="ARBA" id="ARBA00022692"/>
    </source>
</evidence>
<dbReference type="InParanoid" id="A0A1S3I1P6"/>
<reference evidence="16" key="1">
    <citation type="submission" date="2025-08" db="UniProtKB">
        <authorList>
            <consortium name="RefSeq"/>
        </authorList>
    </citation>
    <scope>IDENTIFICATION</scope>
    <source>
        <tissue evidence="16">Gonads</tissue>
    </source>
</reference>
<gene>
    <name evidence="16" type="primary">LOC106159865</name>
</gene>
<feature type="domain" description="Fucosyltransferase C-terminal" evidence="13">
    <location>
        <begin position="202"/>
        <end position="261"/>
    </location>
</feature>
<dbReference type="Pfam" id="PF17039">
    <property type="entry name" value="Glyco_tran_10_N"/>
    <property type="match status" value="1"/>
</dbReference>
<keyword evidence="15" id="KW-1185">Reference proteome</keyword>
<evidence type="ECO:0000313" key="15">
    <source>
        <dbReference type="Proteomes" id="UP000085678"/>
    </source>
</evidence>
<dbReference type="EC" id="2.4.1.-" evidence="12"/>
<dbReference type="OrthoDB" id="427096at2759"/>
<evidence type="ECO:0000256" key="8">
    <source>
        <dbReference type="ARBA" id="ARBA00022989"/>
    </source>
</evidence>
<accession>A0A1S3I1P6</accession>
<dbReference type="InterPro" id="IPR038577">
    <property type="entry name" value="GT10-like_C_sf"/>
</dbReference>
<dbReference type="SUPFAM" id="SSF53756">
    <property type="entry name" value="UDP-Glycosyltransferase/glycogen phosphorylase"/>
    <property type="match status" value="1"/>
</dbReference>
<keyword evidence="4 12" id="KW-0328">Glycosyltransferase</keyword>
<comment type="subcellular location">
    <subcellularLocation>
        <location evidence="1">Golgi apparatus membrane</location>
        <topology evidence="1">Single-pass type II membrane protein</topology>
    </subcellularLocation>
    <subcellularLocation>
        <location evidence="12">Golgi apparatus</location>
        <location evidence="12">Golgi stack membrane</location>
        <topology evidence="12">Single-pass type II membrane protein</topology>
    </subcellularLocation>
</comment>
<evidence type="ECO:0000256" key="7">
    <source>
        <dbReference type="ARBA" id="ARBA00022968"/>
    </source>
</evidence>
<evidence type="ECO:0000256" key="4">
    <source>
        <dbReference type="ARBA" id="ARBA00022676"/>
    </source>
</evidence>
<evidence type="ECO:0000256" key="11">
    <source>
        <dbReference type="ARBA" id="ARBA00023180"/>
    </source>
</evidence>
<protein>
    <recommendedName>
        <fullName evidence="12">Fucosyltransferase</fullName>
        <ecNumber evidence="12">2.4.1.-</ecNumber>
    </recommendedName>
</protein>
<dbReference type="InterPro" id="IPR055270">
    <property type="entry name" value="Glyco_tran_10_C"/>
</dbReference>
<evidence type="ECO:0000256" key="12">
    <source>
        <dbReference type="RuleBase" id="RU003832"/>
    </source>
</evidence>
<evidence type="ECO:0000256" key="2">
    <source>
        <dbReference type="ARBA" id="ARBA00004922"/>
    </source>
</evidence>
<dbReference type="GeneID" id="106159865"/>
<dbReference type="InterPro" id="IPR031481">
    <property type="entry name" value="Glyco_tran_10_N"/>
</dbReference>
<dbReference type="Pfam" id="PF00852">
    <property type="entry name" value="Glyco_transf_10"/>
    <property type="match status" value="1"/>
</dbReference>
<evidence type="ECO:0000313" key="16">
    <source>
        <dbReference type="RefSeq" id="XP_013391751.1"/>
    </source>
</evidence>
<keyword evidence="6 12" id="KW-0812">Transmembrane</keyword>
<keyword evidence="11" id="KW-0325">Glycoprotein</keyword>
<dbReference type="GO" id="GO:0032580">
    <property type="term" value="C:Golgi cisterna membrane"/>
    <property type="evidence" value="ECO:0007669"/>
    <property type="project" value="UniProtKB-SubCell"/>
</dbReference>
<dbReference type="KEGG" id="lak:106159865"/>
<evidence type="ECO:0000259" key="13">
    <source>
        <dbReference type="Pfam" id="PF00852"/>
    </source>
</evidence>
<keyword evidence="8 12" id="KW-1133">Transmembrane helix</keyword>
<feature type="transmembrane region" description="Helical" evidence="12">
    <location>
        <begin position="7"/>
        <end position="28"/>
    </location>
</feature>
<keyword evidence="5 12" id="KW-0808">Transferase</keyword>
<proteinExistence type="inferred from homology"/>
<dbReference type="Gene3D" id="3.40.50.11660">
    <property type="entry name" value="Glycosyl transferase family 10, C-terminal domain"/>
    <property type="match status" value="1"/>
</dbReference>
<comment type="pathway">
    <text evidence="2">Protein modification; protein glycosylation.</text>
</comment>
<dbReference type="UniPathway" id="UPA00378"/>
<organism evidence="15 16">
    <name type="scientific">Lingula anatina</name>
    <name type="common">Brachiopod</name>
    <name type="synonym">Lingula unguis</name>
    <dbReference type="NCBI Taxonomy" id="7574"/>
    <lineage>
        <taxon>Eukaryota</taxon>
        <taxon>Metazoa</taxon>
        <taxon>Spiralia</taxon>
        <taxon>Lophotrochozoa</taxon>
        <taxon>Brachiopoda</taxon>
        <taxon>Linguliformea</taxon>
        <taxon>Lingulata</taxon>
        <taxon>Lingulida</taxon>
        <taxon>Linguloidea</taxon>
        <taxon>Lingulidae</taxon>
        <taxon>Lingula</taxon>
    </lineage>
</organism>
<feature type="domain" description="Fucosyltransferase N-terminal" evidence="14">
    <location>
        <begin position="74"/>
        <end position="181"/>
    </location>
</feature>
<evidence type="ECO:0000256" key="10">
    <source>
        <dbReference type="ARBA" id="ARBA00023136"/>
    </source>
</evidence>
<keyword evidence="7" id="KW-0735">Signal-anchor</keyword>
<dbReference type="PANTHER" id="PTHR48438">
    <property type="entry name" value="ALPHA-(1,3)-FUCOSYLTRANSFERASE C-RELATED"/>
    <property type="match status" value="1"/>
</dbReference>
<comment type="similarity">
    <text evidence="3 12">Belongs to the glycosyltransferase 10 family.</text>
</comment>
<evidence type="ECO:0000256" key="9">
    <source>
        <dbReference type="ARBA" id="ARBA00023034"/>
    </source>
</evidence>
<sequence>MTINMKILLQNGLIAIIVSALLFGMLLLTETYKTVTFSKFILPQPIYGNHDKNGFKKSPTFSGNKTKISEAPKDAKLILYWIPSSSGFDYFGLKRYHTSFEGLKCPVGNCKVTEDMSAAYDADAIIFMGRALGKKPEKRNPKTRWIWTNHESPCHTYLSNDWTFNWTMTYRKDSDIYSPYGLPLLDENHDEAKKRDFLSVARSKTKLAAWAVSNCNAPSQRMEYVKELQKYMSVDIYGSCGPFKCGRDREAKCDDMFNKTYETEANTCYYSASNGEVLNFSSDVNHSALCFTTLTLVCIGAMSSMILDIDVLHRSTKVLKPPNIAAYLVIHVDIKISSYYQATWREQISTF</sequence>
<name>A0A1S3I1P6_LINAN</name>
<dbReference type="RefSeq" id="XP_013391751.1">
    <property type="nucleotide sequence ID" value="XM_013536297.1"/>
</dbReference>
<dbReference type="InterPro" id="IPR001503">
    <property type="entry name" value="Glyco_trans_10"/>
</dbReference>
<evidence type="ECO:0000256" key="1">
    <source>
        <dbReference type="ARBA" id="ARBA00004323"/>
    </source>
</evidence>
<dbReference type="AlphaFoldDB" id="A0A1S3I1P6"/>
<dbReference type="Proteomes" id="UP000085678">
    <property type="component" value="Unplaced"/>
</dbReference>
<evidence type="ECO:0000256" key="3">
    <source>
        <dbReference type="ARBA" id="ARBA00008919"/>
    </source>
</evidence>
<evidence type="ECO:0000256" key="5">
    <source>
        <dbReference type="ARBA" id="ARBA00022679"/>
    </source>
</evidence>
<dbReference type="PANTHER" id="PTHR48438:SF1">
    <property type="entry name" value="ALPHA-(1,3)-FUCOSYLTRANSFERASE C-RELATED"/>
    <property type="match status" value="1"/>
</dbReference>
<dbReference type="GO" id="GO:0008417">
    <property type="term" value="F:fucosyltransferase activity"/>
    <property type="evidence" value="ECO:0007669"/>
    <property type="project" value="InterPro"/>
</dbReference>
<keyword evidence="9 12" id="KW-0333">Golgi apparatus</keyword>
<evidence type="ECO:0000259" key="14">
    <source>
        <dbReference type="Pfam" id="PF17039"/>
    </source>
</evidence>